<evidence type="ECO:0000256" key="1">
    <source>
        <dbReference type="ARBA" id="ARBA00023002"/>
    </source>
</evidence>
<protein>
    <submittedName>
        <fullName evidence="3">Aldo/keto reductase</fullName>
    </submittedName>
</protein>
<dbReference type="Proteomes" id="UP000604475">
    <property type="component" value="Unassembled WGS sequence"/>
</dbReference>
<evidence type="ECO:0000313" key="4">
    <source>
        <dbReference type="Proteomes" id="UP000604475"/>
    </source>
</evidence>
<name>A0A937RHS3_9ACTN</name>
<dbReference type="InterPro" id="IPR036812">
    <property type="entry name" value="NAD(P)_OxRdtase_dom_sf"/>
</dbReference>
<dbReference type="GO" id="GO:0016491">
    <property type="term" value="F:oxidoreductase activity"/>
    <property type="evidence" value="ECO:0007669"/>
    <property type="project" value="UniProtKB-KW"/>
</dbReference>
<dbReference type="Pfam" id="PF00248">
    <property type="entry name" value="Aldo_ket_red"/>
    <property type="match status" value="1"/>
</dbReference>
<evidence type="ECO:0000259" key="2">
    <source>
        <dbReference type="Pfam" id="PF00248"/>
    </source>
</evidence>
<dbReference type="InterPro" id="IPR050791">
    <property type="entry name" value="Aldo-Keto_reductase"/>
</dbReference>
<comment type="caution">
    <text evidence="3">The sequence shown here is derived from an EMBL/GenBank/DDBJ whole genome shotgun (WGS) entry which is preliminary data.</text>
</comment>
<dbReference type="RefSeq" id="WP_203004272.1">
    <property type="nucleotide sequence ID" value="NZ_JADWYU010000203.1"/>
</dbReference>
<feature type="domain" description="NADP-dependent oxidoreductase" evidence="2">
    <location>
        <begin position="26"/>
        <end position="289"/>
    </location>
</feature>
<proteinExistence type="predicted"/>
<gene>
    <name evidence="3" type="ORF">I7412_19015</name>
</gene>
<dbReference type="CDD" id="cd19088">
    <property type="entry name" value="AKR_AKR13B1"/>
    <property type="match status" value="1"/>
</dbReference>
<organism evidence="3 4">
    <name type="scientific">Frankia nepalensis</name>
    <dbReference type="NCBI Taxonomy" id="1836974"/>
    <lineage>
        <taxon>Bacteria</taxon>
        <taxon>Bacillati</taxon>
        <taxon>Actinomycetota</taxon>
        <taxon>Actinomycetes</taxon>
        <taxon>Frankiales</taxon>
        <taxon>Frankiaceae</taxon>
        <taxon>Frankia</taxon>
    </lineage>
</organism>
<dbReference type="PANTHER" id="PTHR43625">
    <property type="entry name" value="AFLATOXIN B1 ALDEHYDE REDUCTASE"/>
    <property type="match status" value="1"/>
</dbReference>
<dbReference type="SUPFAM" id="SSF51430">
    <property type="entry name" value="NAD(P)-linked oxidoreductase"/>
    <property type="match status" value="1"/>
</dbReference>
<sequence length="290" mass="31549">MSTQTPARPAEASGLFRLGGDLPVHRLGLGTMRLTGPGVWGDPADPAEAVRVVRRARELGVDFIDTAAAYGPFVSDEIIRRALHPYPEDLVLASKVGLARPGPDQWQPVGRPEFLREQAESSLRHLGVDSVGLMQLHRVDPAVPLADQIGELVLLQQEGKIRHIGLSEVGVEQIERARQIAPIVSVQNLYNLSDRHYEDVLRYCEREGIAFIPWFPIASGALARPDSPARQVAADADATAAQLSLAWLLRHSPVVLPIPGTSTVAHVEENTRSAELTLTDEQYQALTAVA</sequence>
<dbReference type="PANTHER" id="PTHR43625:SF40">
    <property type="entry name" value="ALDO-KETO REDUCTASE YAKC [NADP(+)]"/>
    <property type="match status" value="1"/>
</dbReference>
<keyword evidence="1" id="KW-0560">Oxidoreductase</keyword>
<accession>A0A937RHS3</accession>
<dbReference type="InterPro" id="IPR023210">
    <property type="entry name" value="NADP_OxRdtase_dom"/>
</dbReference>
<keyword evidence="4" id="KW-1185">Reference proteome</keyword>
<dbReference type="GO" id="GO:0005737">
    <property type="term" value="C:cytoplasm"/>
    <property type="evidence" value="ECO:0007669"/>
    <property type="project" value="TreeGrafter"/>
</dbReference>
<dbReference type="Gene3D" id="3.20.20.100">
    <property type="entry name" value="NADP-dependent oxidoreductase domain"/>
    <property type="match status" value="1"/>
</dbReference>
<dbReference type="AlphaFoldDB" id="A0A937RHS3"/>
<evidence type="ECO:0000313" key="3">
    <source>
        <dbReference type="EMBL" id="MBL7629215.1"/>
    </source>
</evidence>
<dbReference type="EMBL" id="JAEACQ010000221">
    <property type="protein sequence ID" value="MBL7629215.1"/>
    <property type="molecule type" value="Genomic_DNA"/>
</dbReference>
<reference evidence="3" key="1">
    <citation type="submission" date="2020-12" db="EMBL/GenBank/DDBJ databases">
        <title>Genomic characterization of non-nitrogen-fixing Frankia strains.</title>
        <authorList>
            <person name="Carlos-Shanley C."/>
            <person name="Guerra T."/>
            <person name="Hahn D."/>
        </authorList>
    </citation>
    <scope>NUCLEOTIDE SEQUENCE</scope>
    <source>
        <strain evidence="3">CN6</strain>
    </source>
</reference>